<organism evidence="11">
    <name type="scientific">Oryza sativa subsp. japonica</name>
    <name type="common">Rice</name>
    <dbReference type="NCBI Taxonomy" id="39947"/>
    <lineage>
        <taxon>Eukaryota</taxon>
        <taxon>Viridiplantae</taxon>
        <taxon>Streptophyta</taxon>
        <taxon>Embryophyta</taxon>
        <taxon>Tracheophyta</taxon>
        <taxon>Spermatophyta</taxon>
        <taxon>Magnoliopsida</taxon>
        <taxon>Liliopsida</taxon>
        <taxon>Poales</taxon>
        <taxon>Poaceae</taxon>
        <taxon>BOP clade</taxon>
        <taxon>Oryzoideae</taxon>
        <taxon>Oryzeae</taxon>
        <taxon>Oryzinae</taxon>
        <taxon>Oryza</taxon>
        <taxon>Oryza sativa</taxon>
    </lineage>
</organism>
<feature type="compositionally biased region" description="Polar residues" evidence="9">
    <location>
        <begin position="635"/>
        <end position="646"/>
    </location>
</feature>
<dbReference type="GO" id="GO:0048573">
    <property type="term" value="P:photoperiodism, flowering"/>
    <property type="evidence" value="ECO:0007669"/>
    <property type="project" value="UniProtKB-ARBA"/>
</dbReference>
<reference evidence="11" key="1">
    <citation type="journal article" date="2005" name="PLoS Biol.">
        <title>The genomes of Oryza sativa: a history of duplications.</title>
        <authorList>
            <person name="Yu J."/>
            <person name="Wang J."/>
            <person name="Lin W."/>
            <person name="Li S."/>
            <person name="Li H."/>
            <person name="Zhou J."/>
            <person name="Ni P."/>
            <person name="Dong W."/>
            <person name="Hu S."/>
            <person name="Zeng C."/>
            <person name="Zhang J."/>
            <person name="Zhang Y."/>
            <person name="Li R."/>
            <person name="Xu Z."/>
            <person name="Li S."/>
            <person name="Li X."/>
            <person name="Zheng H."/>
            <person name="Cong L."/>
            <person name="Lin L."/>
            <person name="Yin J."/>
            <person name="Geng J."/>
            <person name="Li G."/>
            <person name="Shi J."/>
            <person name="Liu J."/>
            <person name="Lv H."/>
            <person name="Li J."/>
            <person name="Wang J."/>
            <person name="Deng Y."/>
            <person name="Ran L."/>
            <person name="Shi X."/>
            <person name="Wang X."/>
            <person name="Wu Q."/>
            <person name="Li C."/>
            <person name="Ren X."/>
            <person name="Wang J."/>
            <person name="Wang X."/>
            <person name="Li D."/>
            <person name="Liu D."/>
            <person name="Zhang X."/>
            <person name="Ji Z."/>
            <person name="Zhao W."/>
            <person name="Sun Y."/>
            <person name="Zhang Z."/>
            <person name="Bao J."/>
            <person name="Han Y."/>
            <person name="Dong L."/>
            <person name="Ji J."/>
            <person name="Chen P."/>
            <person name="Wu S."/>
            <person name="Liu J."/>
            <person name="Xiao Y."/>
            <person name="Bu D."/>
            <person name="Tan J."/>
            <person name="Yang L."/>
            <person name="Ye C."/>
            <person name="Zhang J."/>
            <person name="Xu J."/>
            <person name="Zhou Y."/>
            <person name="Yu Y."/>
            <person name="Zhang B."/>
            <person name="Zhuang S."/>
            <person name="Wei H."/>
            <person name="Liu B."/>
            <person name="Lei M."/>
            <person name="Yu H."/>
            <person name="Li Y."/>
            <person name="Xu H."/>
            <person name="Wei S."/>
            <person name="He X."/>
            <person name="Fang L."/>
            <person name="Zhang Z."/>
            <person name="Zhang Y."/>
            <person name="Huang X."/>
            <person name="Su Z."/>
            <person name="Tong W."/>
            <person name="Li J."/>
            <person name="Tong Z."/>
            <person name="Li S."/>
            <person name="Ye J."/>
            <person name="Wang L."/>
            <person name="Fang L."/>
            <person name="Lei T."/>
            <person name="Chen C."/>
            <person name="Chen H."/>
            <person name="Xu Z."/>
            <person name="Li H."/>
            <person name="Huang H."/>
            <person name="Zhang F."/>
            <person name="Xu H."/>
            <person name="Li N."/>
            <person name="Zhao C."/>
            <person name="Li S."/>
            <person name="Dong L."/>
            <person name="Huang Y."/>
            <person name="Li L."/>
            <person name="Xi Y."/>
            <person name="Qi Q."/>
            <person name="Li W."/>
            <person name="Zhang B."/>
            <person name="Hu W."/>
            <person name="Zhang Y."/>
            <person name="Tian X."/>
            <person name="Jiao Y."/>
            <person name="Liang X."/>
            <person name="Jin J."/>
            <person name="Gao L."/>
            <person name="Zheng W."/>
            <person name="Hao B."/>
            <person name="Liu S."/>
            <person name="Wang W."/>
            <person name="Yuan L."/>
            <person name="Cao M."/>
            <person name="McDermott J."/>
            <person name="Samudrala R."/>
            <person name="Wang J."/>
            <person name="Wong G.K."/>
            <person name="Yang H."/>
        </authorList>
    </citation>
    <scope>NUCLEOTIDE SEQUENCE [LARGE SCALE GENOMIC DNA]</scope>
</reference>
<evidence type="ECO:0000256" key="2">
    <source>
        <dbReference type="ARBA" id="ARBA00022448"/>
    </source>
</evidence>
<feature type="compositionally biased region" description="Basic and acidic residues" evidence="9">
    <location>
        <begin position="146"/>
        <end position="155"/>
    </location>
</feature>
<dbReference type="InterPro" id="IPR037665">
    <property type="entry name" value="Nucleoporin_S59-like"/>
</dbReference>
<dbReference type="PANTHER" id="PTHR23198:SF15">
    <property type="entry name" value="OS01G0383900 PROTEIN"/>
    <property type="match status" value="1"/>
</dbReference>
<dbReference type="Pfam" id="PF04096">
    <property type="entry name" value="Nucleoporin2"/>
    <property type="match status" value="1"/>
</dbReference>
<evidence type="ECO:0000259" key="10">
    <source>
        <dbReference type="PROSITE" id="PS51434"/>
    </source>
</evidence>
<keyword evidence="6" id="KW-0906">Nuclear pore complex</keyword>
<dbReference type="EMBL" id="CM000138">
    <property type="protein sequence ID" value="EEE54624.1"/>
    <property type="molecule type" value="Genomic_DNA"/>
</dbReference>
<dbReference type="PANTHER" id="PTHR23198">
    <property type="entry name" value="NUCLEOPORIN"/>
    <property type="match status" value="1"/>
</dbReference>
<dbReference type="GO" id="GO:0015031">
    <property type="term" value="P:protein transport"/>
    <property type="evidence" value="ECO:0007669"/>
    <property type="project" value="UniProtKB-KW"/>
</dbReference>
<dbReference type="AlphaFoldDB" id="B9EWW8"/>
<dbReference type="Gene3D" id="3.30.1610.10">
    <property type="entry name" value="Peptidase S59, nucleoporin"/>
    <property type="match status" value="1"/>
</dbReference>
<dbReference type="GO" id="GO:0005643">
    <property type="term" value="C:nuclear pore"/>
    <property type="evidence" value="ECO:0007669"/>
    <property type="project" value="UniProtKB-SubCell"/>
</dbReference>
<dbReference type="Gene3D" id="1.10.10.2360">
    <property type="match status" value="1"/>
</dbReference>
<feature type="region of interest" description="Disordered" evidence="9">
    <location>
        <begin position="597"/>
        <end position="653"/>
    </location>
</feature>
<dbReference type="Proteomes" id="UP000007752">
    <property type="component" value="Chromosome 1"/>
</dbReference>
<evidence type="ECO:0000256" key="4">
    <source>
        <dbReference type="ARBA" id="ARBA00022927"/>
    </source>
</evidence>
<keyword evidence="2" id="KW-0813">Transport</keyword>
<evidence type="ECO:0000256" key="7">
    <source>
        <dbReference type="ARBA" id="ARBA00023242"/>
    </source>
</evidence>
<dbReference type="InterPro" id="IPR007230">
    <property type="entry name" value="Nup98_auto-Pept-S59_dom"/>
</dbReference>
<keyword evidence="4" id="KW-0653">Protein transport</keyword>
<dbReference type="SUPFAM" id="SSF82215">
    <property type="entry name" value="C-terminal autoproteolytic domain of nucleoporin nup98"/>
    <property type="match status" value="1"/>
</dbReference>
<sequence>MTRRSSARARWSKGLATMRCSSVVALHPLRHLLPPFPFFSFAGCRGRQDPAPVVGADGEADAAAEHDSLPQLPATAAAAVAATPALPSNSTGDVMSDSSDLVAAVAAPFQFHLPPPGAKLATIAGFTSPPRASSASLAEVGRGDQRWCGQEEKPTSCRPCTSSPQAAIDKTAHEPPSTSPLHTAVHEPENRRRFVAYYSMMSSSSSWSTPSFGLARESSSLLFTPGLVQHMGPNPSSSWSTPAHPVSDSPTFSFPTPFFCEPAKGSRVYAYTKTADDLPHKHTLSISAMPAYISKSHEELRHEDYQRGDKGGDGLQKIMVNSAPVPPMPMLSSVGAPVNMINSSQPAFSLKSKTNFSTPFSPAATADQQSAQLQFSTQNHYYTSNPFWPAPIGLVRPCSSTGLQSSTPGLNCTGITSFPFLPTKQPSVGTQSSTLFPTTFVHPSVELQKNASTHCASSQTAPCTTHGGILFGTAANTVSLTTSSTEPTTSSLGPTSCPATRHGDAPSTGFACQENVFSNSAAYTSTINADVPTNTIDLLLPNNIRLVRLRFSSTNDGNGSVASEVHCHHDAKTSETPISLCIYPGENQELIIKSMVQPAKSHTGKQSSPTGGHPDDQSGRSKVCNSAAGLPSSGPGENQKGNSSAGHKTPKSPLAAPRCEAIAESVLPRLYSADYYTVPSIVELAVGERDEPGYCSHVKGFTVGRHGYGSVKFDGETDWRRLDIGSIVEFNEREIIVYRDVSNTPPVGQELNKPAEVTLLNVKCVEQKNGLQFTEGPAVDRYKEILVQWTKDHGAEFVSFDAAKGEWKFRVKNFNM</sequence>
<dbReference type="InterPro" id="IPR036903">
    <property type="entry name" value="Nup98_auto-Pept-S59_dom_sf"/>
</dbReference>
<feature type="region of interest" description="Disordered" evidence="9">
    <location>
        <begin position="146"/>
        <end position="184"/>
    </location>
</feature>
<protein>
    <recommendedName>
        <fullName evidence="10">Peptidase S59 domain-containing protein</fullName>
    </recommendedName>
</protein>
<dbReference type="SMR" id="B9EWW8"/>
<gene>
    <name evidence="11" type="ORF">OsJ_01873</name>
</gene>
<evidence type="ECO:0000313" key="11">
    <source>
        <dbReference type="EMBL" id="EEE54624.1"/>
    </source>
</evidence>
<comment type="subcellular location">
    <subcellularLocation>
        <location evidence="1">Nucleus</location>
        <location evidence="1">Nuclear pore complex</location>
    </subcellularLocation>
</comment>
<feature type="domain" description="Peptidase S59" evidence="10">
    <location>
        <begin position="672"/>
        <end position="814"/>
    </location>
</feature>
<keyword evidence="3" id="KW-0509">mRNA transport</keyword>
<proteinExistence type="predicted"/>
<dbReference type="MEROPS" id="S59.A02"/>
<dbReference type="GO" id="GO:0051028">
    <property type="term" value="P:mRNA transport"/>
    <property type="evidence" value="ECO:0007669"/>
    <property type="project" value="UniProtKB-KW"/>
</dbReference>
<feature type="compositionally biased region" description="Low complexity" evidence="9">
    <location>
        <begin position="481"/>
        <end position="496"/>
    </location>
</feature>
<keyword evidence="5" id="KW-0811">Translocation</keyword>
<reference evidence="11" key="2">
    <citation type="submission" date="2008-12" db="EMBL/GenBank/DDBJ databases">
        <title>Improved gene annotation of the rice (Oryza sativa) genomes.</title>
        <authorList>
            <person name="Wang J."/>
            <person name="Li R."/>
            <person name="Fan W."/>
            <person name="Huang Q."/>
            <person name="Zhang J."/>
            <person name="Zhou Y."/>
            <person name="Hu Y."/>
            <person name="Zi S."/>
            <person name="Li J."/>
            <person name="Ni P."/>
            <person name="Zheng H."/>
            <person name="Zhang Y."/>
            <person name="Zhao M."/>
            <person name="Hao Q."/>
            <person name="McDermott J."/>
            <person name="Samudrala R."/>
            <person name="Kristiansen K."/>
            <person name="Wong G.K.-S."/>
        </authorList>
    </citation>
    <scope>NUCLEOTIDE SEQUENCE</scope>
</reference>
<evidence type="ECO:0000256" key="8">
    <source>
        <dbReference type="ARBA" id="ARBA00065263"/>
    </source>
</evidence>
<feature type="region of interest" description="Disordered" evidence="9">
    <location>
        <begin position="481"/>
        <end position="504"/>
    </location>
</feature>
<evidence type="ECO:0000256" key="6">
    <source>
        <dbReference type="ARBA" id="ARBA00023132"/>
    </source>
</evidence>
<accession>B9EWW8</accession>
<comment type="subunit">
    <text evidence="8">Part of the nuclear pore complex (NPC). The NPC has an eight-fold symmetrical structure comprising a central transport channel and two rings, the cytoplasmic and nuclear rings, to which eight filaments are attached. The cytoplasmic filaments have loose ends, while the nuclear filaments are joined in a distal ring, forming a nuclear basket. NPCs are highly dynamic in configuration and composition, and can be devided in 3 subcomplexes, the NUP62 subcomplex, the NUP107-160 subcomplex and the NUP93 subcomplex, containing approximately 30 different nucleoporin proteins.</text>
</comment>
<dbReference type="FunFam" id="3.30.1610.10:FF:000002">
    <property type="entry name" value="nuclear pore complex protein NUP98A"/>
    <property type="match status" value="1"/>
</dbReference>
<evidence type="ECO:0000256" key="9">
    <source>
        <dbReference type="SAM" id="MobiDB-lite"/>
    </source>
</evidence>
<keyword evidence="7" id="KW-0539">Nucleus</keyword>
<dbReference type="GO" id="GO:0017056">
    <property type="term" value="F:structural constituent of nuclear pore"/>
    <property type="evidence" value="ECO:0007669"/>
    <property type="project" value="InterPro"/>
</dbReference>
<evidence type="ECO:0000256" key="3">
    <source>
        <dbReference type="ARBA" id="ARBA00022816"/>
    </source>
</evidence>
<evidence type="ECO:0000256" key="5">
    <source>
        <dbReference type="ARBA" id="ARBA00023010"/>
    </source>
</evidence>
<dbReference type="PROSITE" id="PS51434">
    <property type="entry name" value="NUP_C"/>
    <property type="match status" value="1"/>
</dbReference>
<evidence type="ECO:0000256" key="1">
    <source>
        <dbReference type="ARBA" id="ARBA00004567"/>
    </source>
</evidence>
<name>B9EWW8_ORYSJ</name>